<accession>A0A917FX58</accession>
<evidence type="ECO:0000256" key="3">
    <source>
        <dbReference type="ARBA" id="ARBA00022544"/>
    </source>
</evidence>
<evidence type="ECO:0000256" key="1">
    <source>
        <dbReference type="ARBA" id="ARBA00004635"/>
    </source>
</evidence>
<sequence>MYSYRKAAHLLLCILIMSQTGCWSSKEIEDLSMYTGLALDKAELSPVEQAMEEKGETYQKRNIVTATVQIVPERPSGSSEKGQSQSQQTPRYLNISETGDSVFETFRQYNIRRDRPIIGHHLKVIVVSAQLVKEWKMRQLMDFILRDNDIRPSCMVFLSEEKASDTLVTKYKNEIPSFHILDMLRNQFRSSKIMKGVSLSELDALMHSRRSFILQNIVKARGEVAFSGAGIIKGETSNWIGKLSQEDVLSIAWITGEVKGGALKAYDKRNQSISYEVKSLKSKIKAEISQGEVVSFHVDIKSEGRLIENWDSEENPSELKYMKEAEEQFEGKLKDMLKSSLEKMQSKYKVEVSGFGDWLSIEKPHIWKKVKDNWDETFSHIPVTFDAKFTITDFGSSTE</sequence>
<keyword evidence="4" id="KW-0732">Signal</keyword>
<evidence type="ECO:0000256" key="7">
    <source>
        <dbReference type="ARBA" id="ARBA00023288"/>
    </source>
</evidence>
<dbReference type="AlphaFoldDB" id="A0A917FX58"/>
<feature type="domain" description="Spore germination protein N-terminal" evidence="10">
    <location>
        <begin position="25"/>
        <end position="217"/>
    </location>
</feature>
<dbReference type="NCBIfam" id="TIGR02887">
    <property type="entry name" value="spore_ger_x_C"/>
    <property type="match status" value="1"/>
</dbReference>
<dbReference type="PANTHER" id="PTHR35789">
    <property type="entry name" value="SPORE GERMINATION PROTEIN B3"/>
    <property type="match status" value="1"/>
</dbReference>
<evidence type="ECO:0000259" key="9">
    <source>
        <dbReference type="Pfam" id="PF05504"/>
    </source>
</evidence>
<keyword evidence="5" id="KW-0472">Membrane</keyword>
<evidence type="ECO:0000256" key="8">
    <source>
        <dbReference type="SAM" id="MobiDB-lite"/>
    </source>
</evidence>
<keyword evidence="7" id="KW-0449">Lipoprotein</keyword>
<dbReference type="PANTHER" id="PTHR35789:SF1">
    <property type="entry name" value="SPORE GERMINATION PROTEIN B3"/>
    <property type="match status" value="1"/>
</dbReference>
<name>A0A917FX58_9BACL</name>
<dbReference type="EMBL" id="BMKR01000050">
    <property type="protein sequence ID" value="GGG10427.1"/>
    <property type="molecule type" value="Genomic_DNA"/>
</dbReference>
<evidence type="ECO:0000259" key="10">
    <source>
        <dbReference type="Pfam" id="PF25198"/>
    </source>
</evidence>
<keyword evidence="12" id="KW-1185">Reference proteome</keyword>
<dbReference type="Gene3D" id="3.30.300.210">
    <property type="entry name" value="Nutrient germinant receptor protein C, domain 3"/>
    <property type="match status" value="1"/>
</dbReference>
<keyword evidence="6" id="KW-0564">Palmitate</keyword>
<dbReference type="Pfam" id="PF05504">
    <property type="entry name" value="Spore_GerAC"/>
    <property type="match status" value="1"/>
</dbReference>
<dbReference type="InterPro" id="IPR008844">
    <property type="entry name" value="Spore_GerAC-like"/>
</dbReference>
<dbReference type="GO" id="GO:0009847">
    <property type="term" value="P:spore germination"/>
    <property type="evidence" value="ECO:0007669"/>
    <property type="project" value="InterPro"/>
</dbReference>
<dbReference type="RefSeq" id="WP_268240833.1">
    <property type="nucleotide sequence ID" value="NZ_BMKR01000050.1"/>
</dbReference>
<evidence type="ECO:0000313" key="12">
    <source>
        <dbReference type="Proteomes" id="UP000637643"/>
    </source>
</evidence>
<comment type="subcellular location">
    <subcellularLocation>
        <location evidence="1">Membrane</location>
        <topology evidence="1">Lipid-anchor</topology>
    </subcellularLocation>
</comment>
<dbReference type="GO" id="GO:0016020">
    <property type="term" value="C:membrane"/>
    <property type="evidence" value="ECO:0007669"/>
    <property type="project" value="UniProtKB-SubCell"/>
</dbReference>
<evidence type="ECO:0000313" key="11">
    <source>
        <dbReference type="EMBL" id="GGG10427.1"/>
    </source>
</evidence>
<dbReference type="InterPro" id="IPR038501">
    <property type="entry name" value="Spore_GerAC_C_sf"/>
</dbReference>
<keyword evidence="3" id="KW-0309">Germination</keyword>
<organism evidence="11 12">
    <name type="scientific">Paenibacillus albidus</name>
    <dbReference type="NCBI Taxonomy" id="2041023"/>
    <lineage>
        <taxon>Bacteria</taxon>
        <taxon>Bacillati</taxon>
        <taxon>Bacillota</taxon>
        <taxon>Bacilli</taxon>
        <taxon>Bacillales</taxon>
        <taxon>Paenibacillaceae</taxon>
        <taxon>Paenibacillus</taxon>
    </lineage>
</organism>
<feature type="compositionally biased region" description="Low complexity" evidence="8">
    <location>
        <begin position="76"/>
        <end position="88"/>
    </location>
</feature>
<feature type="region of interest" description="Disordered" evidence="8">
    <location>
        <begin position="70"/>
        <end position="91"/>
    </location>
</feature>
<gene>
    <name evidence="11" type="ORF">GCM10010912_63540</name>
</gene>
<comment type="similarity">
    <text evidence="2">Belongs to the GerABKC lipoprotein family.</text>
</comment>
<reference evidence="11" key="2">
    <citation type="submission" date="2020-09" db="EMBL/GenBank/DDBJ databases">
        <authorList>
            <person name="Sun Q."/>
            <person name="Zhou Y."/>
        </authorList>
    </citation>
    <scope>NUCLEOTIDE SEQUENCE</scope>
    <source>
        <strain evidence="11">CGMCC 1.16134</strain>
    </source>
</reference>
<feature type="domain" description="Spore germination GerAC-like C-terminal" evidence="9">
    <location>
        <begin position="227"/>
        <end position="395"/>
    </location>
</feature>
<dbReference type="Proteomes" id="UP000637643">
    <property type="component" value="Unassembled WGS sequence"/>
</dbReference>
<proteinExistence type="inferred from homology"/>
<evidence type="ECO:0000256" key="2">
    <source>
        <dbReference type="ARBA" id="ARBA00007886"/>
    </source>
</evidence>
<comment type="caution">
    <text evidence="11">The sequence shown here is derived from an EMBL/GenBank/DDBJ whole genome shotgun (WGS) entry which is preliminary data.</text>
</comment>
<dbReference type="Pfam" id="PF25198">
    <property type="entry name" value="Spore_GerAC_N"/>
    <property type="match status" value="1"/>
</dbReference>
<dbReference type="InterPro" id="IPR046953">
    <property type="entry name" value="Spore_GerAC-like_C"/>
</dbReference>
<dbReference type="InterPro" id="IPR057336">
    <property type="entry name" value="GerAC_N"/>
</dbReference>
<reference evidence="11" key="1">
    <citation type="journal article" date="2014" name="Int. J. Syst. Evol. Microbiol.">
        <title>Complete genome sequence of Corynebacterium casei LMG S-19264T (=DSM 44701T), isolated from a smear-ripened cheese.</title>
        <authorList>
            <consortium name="US DOE Joint Genome Institute (JGI-PGF)"/>
            <person name="Walter F."/>
            <person name="Albersmeier A."/>
            <person name="Kalinowski J."/>
            <person name="Ruckert C."/>
        </authorList>
    </citation>
    <scope>NUCLEOTIDE SEQUENCE</scope>
    <source>
        <strain evidence="11">CGMCC 1.16134</strain>
    </source>
</reference>
<evidence type="ECO:0000256" key="4">
    <source>
        <dbReference type="ARBA" id="ARBA00022729"/>
    </source>
</evidence>
<protein>
    <submittedName>
        <fullName evidence="11">Germination protein BC</fullName>
    </submittedName>
</protein>
<evidence type="ECO:0000256" key="6">
    <source>
        <dbReference type="ARBA" id="ARBA00023139"/>
    </source>
</evidence>
<evidence type="ECO:0000256" key="5">
    <source>
        <dbReference type="ARBA" id="ARBA00023136"/>
    </source>
</evidence>